<accession>A0AAP2DHY5</accession>
<dbReference type="AlphaFoldDB" id="A0AAP2DHY5"/>
<evidence type="ECO:0000256" key="1">
    <source>
        <dbReference type="SAM" id="SignalP"/>
    </source>
</evidence>
<dbReference type="RefSeq" id="WP_254092934.1">
    <property type="nucleotide sequence ID" value="NZ_JAHESC010000046.1"/>
</dbReference>
<evidence type="ECO:0000313" key="3">
    <source>
        <dbReference type="Proteomes" id="UP001319180"/>
    </source>
</evidence>
<dbReference type="EMBL" id="JAHESC010000046">
    <property type="protein sequence ID" value="MBT1689712.1"/>
    <property type="molecule type" value="Genomic_DNA"/>
</dbReference>
<keyword evidence="3" id="KW-1185">Reference proteome</keyword>
<protein>
    <submittedName>
        <fullName evidence="2">Uncharacterized protein</fullName>
    </submittedName>
</protein>
<gene>
    <name evidence="2" type="ORF">KK078_24335</name>
</gene>
<sequence length="530" mass="60611">MLRLRVFVIVLSFWSFTAFSQAKITVGDAYDVVDAPSKYYFTENGEIMTVKVAKKEVIIQKMSAKTLKFLKVRSYDDLPKDYMLESVLQFKDHYYLFYSLWEDKQEQLFAREIDFASGSFKGPAKKIITVSEKISGTMVKTGFMSMGTADKFSFFFSYDNSALIVQYRLVPEKKRDSKSYDIIGMHVFDPTLKEKWGNKVTMPYTEKKMDNLDYSVDAAGNVYMVARVFNDDTTDKKDDNDNPNYKIEIMKIAAGTGKITSSKVDLADKFIQRFWLYETAQGPMIGAGYYNKGNEASSVDGMILFKFNTDGRVTDMKTIEIPVEILNEYVSNKTRRKNEKKEDDDEAEATNMVLKDVNVQDDGSVILVGEQDYYTVHYSRSGNMTTTYYVYHYNDVLVSKVDANGKLAWMKKLPKRQQGTAGQGGMSYRFLSGAGSHYFLFLDNEKNVDLPKDELPARHMDGQGGFLMCYKLNDKTGELKKTQILDTRDVEGMTLHQFKPSRMLGTALNTLVFEAYKKKKEDVLVKVVLD</sequence>
<reference evidence="2 3" key="1">
    <citation type="submission" date="2021-05" db="EMBL/GenBank/DDBJ databases">
        <title>A Polyphasic approach of four new species of the genus Ohtaekwangia: Ohtaekwangia histidinii sp. nov., Ohtaekwangia cretensis sp. nov., Ohtaekwangia indiensis sp. nov., Ohtaekwangia reichenbachii sp. nov. from diverse environment.</title>
        <authorList>
            <person name="Octaviana S."/>
        </authorList>
    </citation>
    <scope>NUCLEOTIDE SEQUENCE [LARGE SCALE GENOMIC DNA]</scope>
    <source>
        <strain evidence="2 3">PWU37</strain>
    </source>
</reference>
<feature type="chain" id="PRO_5042983518" evidence="1">
    <location>
        <begin position="21"/>
        <end position="530"/>
    </location>
</feature>
<name>A0AAP2DHY5_9BACT</name>
<proteinExistence type="predicted"/>
<feature type="signal peptide" evidence="1">
    <location>
        <begin position="1"/>
        <end position="20"/>
    </location>
</feature>
<evidence type="ECO:0000313" key="2">
    <source>
        <dbReference type="EMBL" id="MBT1689712.1"/>
    </source>
</evidence>
<comment type="caution">
    <text evidence="2">The sequence shown here is derived from an EMBL/GenBank/DDBJ whole genome shotgun (WGS) entry which is preliminary data.</text>
</comment>
<organism evidence="2 3">
    <name type="scientific">Dawidia soli</name>
    <dbReference type="NCBI Taxonomy" id="2782352"/>
    <lineage>
        <taxon>Bacteria</taxon>
        <taxon>Pseudomonadati</taxon>
        <taxon>Bacteroidota</taxon>
        <taxon>Cytophagia</taxon>
        <taxon>Cytophagales</taxon>
        <taxon>Chryseotaleaceae</taxon>
        <taxon>Dawidia</taxon>
    </lineage>
</organism>
<dbReference type="Proteomes" id="UP001319180">
    <property type="component" value="Unassembled WGS sequence"/>
</dbReference>
<keyword evidence="1" id="KW-0732">Signal</keyword>